<feature type="compositionally biased region" description="Low complexity" evidence="1">
    <location>
        <begin position="470"/>
        <end position="492"/>
    </location>
</feature>
<feature type="region of interest" description="Disordered" evidence="1">
    <location>
        <begin position="448"/>
        <end position="492"/>
    </location>
</feature>
<accession>A0A6C0E4H5</accession>
<proteinExistence type="predicted"/>
<dbReference type="EMBL" id="MN739731">
    <property type="protein sequence ID" value="QHT23480.1"/>
    <property type="molecule type" value="Genomic_DNA"/>
</dbReference>
<organism evidence="2">
    <name type="scientific">viral metagenome</name>
    <dbReference type="NCBI Taxonomy" id="1070528"/>
    <lineage>
        <taxon>unclassified sequences</taxon>
        <taxon>metagenomes</taxon>
        <taxon>organismal metagenomes</taxon>
    </lineage>
</organism>
<feature type="compositionally biased region" description="Acidic residues" evidence="1">
    <location>
        <begin position="448"/>
        <end position="469"/>
    </location>
</feature>
<evidence type="ECO:0000256" key="1">
    <source>
        <dbReference type="SAM" id="MobiDB-lite"/>
    </source>
</evidence>
<reference evidence="2" key="1">
    <citation type="journal article" date="2020" name="Nature">
        <title>Giant virus diversity and host interactions through global metagenomics.</title>
        <authorList>
            <person name="Schulz F."/>
            <person name="Roux S."/>
            <person name="Paez-Espino D."/>
            <person name="Jungbluth S."/>
            <person name="Walsh D.A."/>
            <person name="Denef V.J."/>
            <person name="McMahon K.D."/>
            <person name="Konstantinidis K.T."/>
            <person name="Eloe-Fadrosh E.A."/>
            <person name="Kyrpides N.C."/>
            <person name="Woyke T."/>
        </authorList>
    </citation>
    <scope>NUCLEOTIDE SEQUENCE</scope>
    <source>
        <strain evidence="2">GVMAG-M-3300023179-116</strain>
    </source>
</reference>
<dbReference type="AlphaFoldDB" id="A0A6C0E4H5"/>
<dbReference type="InterPro" id="IPR011004">
    <property type="entry name" value="Trimer_LpxA-like_sf"/>
</dbReference>
<sequence>MDANTRLNVLKNTFSTILNNRNNILNTFIQQQSKIQLLKNNYAEYVKNNNSTLLVFGLDTFHFQSKLLDMEYDELDKYFMIINNRIYCEYFKLYKIIIEYLNKNIKEPKLLDMTKTINRFPVYKDLEPYKQYDIQIISDIHEQIILLLTGFDIFITNKEDILKSHIQKKNIGFNLDNFVNTYNYDITIIREKLSLFLDYIDFFHKIHSKYLNTFSEKLNLMISELNRDIHPDNAINERIISHDMSVVYEDVVLEEPVVVVVEEPVVVEETDVLEESVVVVVVEEPIVEEPPVVEESVVIEEPPVVEESVVIEEPPVVEESVVIEEHVIDGPVIEEAVIVEEPVVAVVEEPVIVEEEPVVAVVEEPVIVEEEPVVAIVIEEPVIEEPIDQNKDTIIEQLMKEAIIDYKENNNLLPEEITTIKKAIHNLKLTVIVEEVADEIRVESVEETVVEEADVDEPKDDESNVEEISELSISETNEETSNVSTSSEDLLR</sequence>
<name>A0A6C0E4H5_9ZZZZ</name>
<dbReference type="SUPFAM" id="SSF51161">
    <property type="entry name" value="Trimeric LpxA-like enzymes"/>
    <property type="match status" value="1"/>
</dbReference>
<protein>
    <submittedName>
        <fullName evidence="2">Uncharacterized protein</fullName>
    </submittedName>
</protein>
<evidence type="ECO:0000313" key="2">
    <source>
        <dbReference type="EMBL" id="QHT23480.1"/>
    </source>
</evidence>